<dbReference type="EMBL" id="LAZR01000402">
    <property type="protein sequence ID" value="KKN70463.1"/>
    <property type="molecule type" value="Genomic_DNA"/>
</dbReference>
<organism evidence="1">
    <name type="scientific">marine sediment metagenome</name>
    <dbReference type="NCBI Taxonomy" id="412755"/>
    <lineage>
        <taxon>unclassified sequences</taxon>
        <taxon>metagenomes</taxon>
        <taxon>ecological metagenomes</taxon>
    </lineage>
</organism>
<sequence length="1142" mass="119135">MPPNPDMSTVMSQMAQMQAAQASSANMLAASIGSIQQTVSQMANATQLGVQTAYHGGASALNALQLGAATALGDVAAIGGAIGGGLSALSGPSGPAPAPSMGGLGGAGGMAVGAGNLAYGTSVGALGLMGAAGGYAAWEMTATAMGAGFRGVTGAGRGLMAATRMGAQIGARTLGGGAARMALGGLIGGGAVAASAIAIPLAASLAIEEAVSVGIQHMGAVRDVSAVLAQQSDRITGFNPNVVTPRAGQFRGIAASIVGDVARAGGVGVGQAAQFISQAGEMGLFAGAAEGPGGVRGRARELSEAIKEMTSLLGTSMEEGIAMLGELRQVGISGADAPGAIMAERGRARLGGFSGAEMRAVGMRGAQMFRGTGFGPSIGFNAAQNNLAQVSDMVQRGIIDNSLVSAMGGRQAMGEAMTQSQLQFMQGGAGRAFLAAGAQGPSGAMDVLAGRATFAQGALQGIDTSDPTKLAIFLGAQGQIAQRMGPEMIGAGQQRALLEFSRRAGLDIHGLSREQQVQALAGLAATPAGQRLLGVQGLDQATLLATQTLEGPASLTRQAQAMRIETQREGLLRYNQQNVGFSGAWFKTTTFFNEAGAAIGAPFGAAYNNVATAWDDFSEDTGQWWNGERTEILTKGSVSAISKAAKELERDPRRQANAVRAVLDPRDIERVRQKANVVTLSGTMQQIHKEIKARGLTILGDPEETFLSSLGGVLTSVGTLGGFEATRVFEVEAVQSVQIEAENRQSNAMVRARLERVSKTAEVREADARVVDEMLAKPVRLTEDEMRLVGFNKFVTTAGGVDFVKQGKDKDINRFVTAFFDDKSIPVGNKTEFAKEWALRVSGGDKEKALLVMTDPGIFSPELQEALSRGIDETTQASAMQSDSKKLDELFKESAAGLAKKLLGGSSNQQIRFIQANMDVVAKLVDSDASPRVAREQAREFSKRAAKVGLSISAERANVRALQVTREEAEELAKFGGRAGLFAFRRRAERAVGQEAEELLARALERPEGRAAPEGEAEAIQFVRRFAQAQFTDMNQMVDKLDDTGRQNVLNLLTRSPVTRELFEAFTMGDLTDEKSIKKVIGTVEGAEEVKVGAGEQARVEAFQSETLKGFRNMNQSVENLLVISQAMVVEMRRMGIGTSKS</sequence>
<accession>A0A0F9VXM8</accession>
<evidence type="ECO:0000313" key="1">
    <source>
        <dbReference type="EMBL" id="KKN70463.1"/>
    </source>
</evidence>
<dbReference type="AlphaFoldDB" id="A0A0F9VXM8"/>
<protein>
    <submittedName>
        <fullName evidence="1">Uncharacterized protein</fullName>
    </submittedName>
</protein>
<gene>
    <name evidence="1" type="ORF">LCGC14_0430410</name>
</gene>
<reference evidence="1" key="1">
    <citation type="journal article" date="2015" name="Nature">
        <title>Complex archaea that bridge the gap between prokaryotes and eukaryotes.</title>
        <authorList>
            <person name="Spang A."/>
            <person name="Saw J.H."/>
            <person name="Jorgensen S.L."/>
            <person name="Zaremba-Niedzwiedzka K."/>
            <person name="Martijn J."/>
            <person name="Lind A.E."/>
            <person name="van Eijk R."/>
            <person name="Schleper C."/>
            <person name="Guy L."/>
            <person name="Ettema T.J."/>
        </authorList>
    </citation>
    <scope>NUCLEOTIDE SEQUENCE</scope>
</reference>
<comment type="caution">
    <text evidence="1">The sequence shown here is derived from an EMBL/GenBank/DDBJ whole genome shotgun (WGS) entry which is preliminary data.</text>
</comment>
<name>A0A0F9VXM8_9ZZZZ</name>
<proteinExistence type="predicted"/>